<dbReference type="InterPro" id="IPR000960">
    <property type="entry name" value="Flavin_mOase"/>
</dbReference>
<dbReference type="EMBL" id="CP032568">
    <property type="protein sequence ID" value="AYF74027.1"/>
    <property type="molecule type" value="Genomic_DNA"/>
</dbReference>
<keyword evidence="8" id="KW-1185">Reference proteome</keyword>
<keyword evidence="5" id="KW-0521">NADP</keyword>
<keyword evidence="3" id="KW-0285">Flavoprotein</keyword>
<reference evidence="7 8" key="1">
    <citation type="submission" date="2018-09" db="EMBL/GenBank/DDBJ databases">
        <title>Nocardia yunnanensis sp. nov., an actinomycete isolated from a soil sample.</title>
        <authorList>
            <person name="Zhang J."/>
        </authorList>
    </citation>
    <scope>NUCLEOTIDE SEQUENCE [LARGE SCALE GENOMIC DNA]</scope>
    <source>
        <strain evidence="7 8">CFHS0054</strain>
    </source>
</reference>
<evidence type="ECO:0000313" key="8">
    <source>
        <dbReference type="Proteomes" id="UP000267164"/>
    </source>
</evidence>
<accession>A0A386Z9U7</accession>
<protein>
    <recommendedName>
        <fullName evidence="9">NAD(P)/FAD-dependent oxidoreductase</fullName>
    </recommendedName>
</protein>
<dbReference type="SUPFAM" id="SSF51905">
    <property type="entry name" value="FAD/NAD(P)-binding domain"/>
    <property type="match status" value="2"/>
</dbReference>
<keyword evidence="6" id="KW-0560">Oxidoreductase</keyword>
<evidence type="ECO:0008006" key="9">
    <source>
        <dbReference type="Google" id="ProtNLM"/>
    </source>
</evidence>
<keyword evidence="4" id="KW-0274">FAD</keyword>
<dbReference type="InterPro" id="IPR036188">
    <property type="entry name" value="FAD/NAD-bd_sf"/>
</dbReference>
<dbReference type="GO" id="GO:0004499">
    <property type="term" value="F:N,N-dimethylaniline monooxygenase activity"/>
    <property type="evidence" value="ECO:0007669"/>
    <property type="project" value="InterPro"/>
</dbReference>
<dbReference type="OrthoDB" id="5168853at2"/>
<dbReference type="InterPro" id="IPR020946">
    <property type="entry name" value="Flavin_mOase-like"/>
</dbReference>
<dbReference type="AlphaFoldDB" id="A0A386Z9U7"/>
<dbReference type="Pfam" id="PF00743">
    <property type="entry name" value="FMO-like"/>
    <property type="match status" value="1"/>
</dbReference>
<evidence type="ECO:0000256" key="4">
    <source>
        <dbReference type="ARBA" id="ARBA00022827"/>
    </source>
</evidence>
<evidence type="ECO:0000256" key="5">
    <source>
        <dbReference type="ARBA" id="ARBA00022857"/>
    </source>
</evidence>
<evidence type="ECO:0000256" key="3">
    <source>
        <dbReference type="ARBA" id="ARBA00022630"/>
    </source>
</evidence>
<evidence type="ECO:0000256" key="6">
    <source>
        <dbReference type="ARBA" id="ARBA00023002"/>
    </source>
</evidence>
<dbReference type="PRINTS" id="PR00370">
    <property type="entry name" value="FMOXYGENASE"/>
</dbReference>
<comment type="similarity">
    <text evidence="2">Belongs to the FAD-binding monooxygenase family.</text>
</comment>
<proteinExistence type="inferred from homology"/>
<dbReference type="GO" id="GO:0050660">
    <property type="term" value="F:flavin adenine dinucleotide binding"/>
    <property type="evidence" value="ECO:0007669"/>
    <property type="project" value="InterPro"/>
</dbReference>
<comment type="similarity">
    <text evidence="1">Belongs to the FMO family.</text>
</comment>
<organism evidence="7 8">
    <name type="scientific">Nocardia yunnanensis</name>
    <dbReference type="NCBI Taxonomy" id="2382165"/>
    <lineage>
        <taxon>Bacteria</taxon>
        <taxon>Bacillati</taxon>
        <taxon>Actinomycetota</taxon>
        <taxon>Actinomycetes</taxon>
        <taxon>Mycobacteriales</taxon>
        <taxon>Nocardiaceae</taxon>
        <taxon>Nocardia</taxon>
    </lineage>
</organism>
<dbReference type="InterPro" id="IPR050346">
    <property type="entry name" value="FMO-like"/>
</dbReference>
<dbReference type="Proteomes" id="UP000267164">
    <property type="component" value="Chromosome"/>
</dbReference>
<sequence>MPSRVARTGTTRRRPAVACGPIRAGPEGKTDVASTGGKRVGIIGAGIAGLVTAKVMRDDGFEVVVFDREAAAGGVWIETRTYPGLRTNNSRDTYAYSDHPYPESADVFPNAAQVRDYLASYVERFGLKPLLRLYTEVIRVSETAGGFELRVRGPDGVEDLRFDFVVVCAGVFSTPSLPEIAGSGEFGGPLLHSSQAIDPALVAGRRVIVVGAGKSALDCAAWAGEHARQCTLVFRKPHPMLPRFLPGGTPSDRMVLNRFTESFFRYHRQTRIERFLHGPGRGITDRYWRTVSATLRLALRTPRALVPDAPLPAGIENLGVGDEFFRMARRGRITLRRDSIAAFPGGTAVELAGGGRLDADVVVFATGWRQELEFLAPELEQVVRVDGRFQLYRHILPPTLPRLGFVGYGSSDACQLSAEISAHWLSQHFLGELSLPPIADMHGEITRVGRWLAEALPARPEGYFLGPYLSHHIDELMRDMGLPVRRTDNFVSEYFDTFLPSRYADLTEERLQLRARGSRRRRYVSVRKSLGGVAALTLGFALYRRLRGR</sequence>
<evidence type="ECO:0000256" key="2">
    <source>
        <dbReference type="ARBA" id="ARBA00010139"/>
    </source>
</evidence>
<dbReference type="Gene3D" id="3.50.50.60">
    <property type="entry name" value="FAD/NAD(P)-binding domain"/>
    <property type="match status" value="1"/>
</dbReference>
<evidence type="ECO:0000256" key="1">
    <source>
        <dbReference type="ARBA" id="ARBA00009183"/>
    </source>
</evidence>
<name>A0A386Z9U7_9NOCA</name>
<dbReference type="GO" id="GO:0050661">
    <property type="term" value="F:NADP binding"/>
    <property type="evidence" value="ECO:0007669"/>
    <property type="project" value="InterPro"/>
</dbReference>
<evidence type="ECO:0000313" key="7">
    <source>
        <dbReference type="EMBL" id="AYF74027.1"/>
    </source>
</evidence>
<dbReference type="PANTHER" id="PTHR23023">
    <property type="entry name" value="DIMETHYLANILINE MONOOXYGENASE"/>
    <property type="match status" value="1"/>
</dbReference>
<dbReference type="KEGG" id="nyu:D7D52_09275"/>
<gene>
    <name evidence="7" type="ORF">D7D52_09275</name>
</gene>